<keyword evidence="2" id="KW-1003">Cell membrane</keyword>
<evidence type="ECO:0000256" key="1">
    <source>
        <dbReference type="ARBA" id="ARBA00004651"/>
    </source>
</evidence>
<feature type="transmembrane region" description="Helical" evidence="7">
    <location>
        <begin position="727"/>
        <end position="752"/>
    </location>
</feature>
<dbReference type="EMBL" id="CP033898">
    <property type="protein sequence ID" value="AZA08578.1"/>
    <property type="molecule type" value="Genomic_DNA"/>
</dbReference>
<feature type="transmembrane region" description="Helical" evidence="7">
    <location>
        <begin position="817"/>
        <end position="837"/>
    </location>
</feature>
<evidence type="ECO:0000256" key="5">
    <source>
        <dbReference type="ARBA" id="ARBA00023136"/>
    </source>
</evidence>
<proteinExistence type="inferred from homology"/>
<evidence type="ECO:0000256" key="7">
    <source>
        <dbReference type="SAM" id="Phobius"/>
    </source>
</evidence>
<keyword evidence="3 7" id="KW-0812">Transmembrane</keyword>
<feature type="domain" description="MacB-like periplasmic core" evidence="9">
    <location>
        <begin position="23"/>
        <end position="190"/>
    </location>
</feature>
<dbReference type="KEGG" id="cpso:CPPEL_02200"/>
<dbReference type="InterPro" id="IPR003838">
    <property type="entry name" value="ABC3_permease_C"/>
</dbReference>
<evidence type="ECO:0000256" key="2">
    <source>
        <dbReference type="ARBA" id="ARBA00022475"/>
    </source>
</evidence>
<dbReference type="Pfam" id="PF12704">
    <property type="entry name" value="MacB_PCD"/>
    <property type="match status" value="2"/>
</dbReference>
<dbReference type="Proteomes" id="UP000271426">
    <property type="component" value="Chromosome"/>
</dbReference>
<name>A0A3G6IVB0_9CORY</name>
<reference evidence="10 11" key="1">
    <citation type="submission" date="2018-11" db="EMBL/GenBank/DDBJ databases">
        <authorList>
            <person name="Kleinhagauer T."/>
            <person name="Glaeser S.P."/>
            <person name="Spergser J."/>
            <person name="Ruckert C."/>
            <person name="Kaempfer P."/>
            <person name="Busse H.-J."/>
        </authorList>
    </citation>
    <scope>NUCLEOTIDE SEQUENCE [LARGE SCALE GENOMIC DNA]</scope>
    <source>
        <strain evidence="10 11">812CH</strain>
    </source>
</reference>
<comment type="subcellular location">
    <subcellularLocation>
        <location evidence="1">Cell membrane</location>
        <topology evidence="1">Multi-pass membrane protein</topology>
    </subcellularLocation>
</comment>
<evidence type="ECO:0000313" key="11">
    <source>
        <dbReference type="Proteomes" id="UP000271426"/>
    </source>
</evidence>
<dbReference type="GO" id="GO:0005886">
    <property type="term" value="C:plasma membrane"/>
    <property type="evidence" value="ECO:0007669"/>
    <property type="project" value="UniProtKB-SubCell"/>
</dbReference>
<evidence type="ECO:0000313" key="10">
    <source>
        <dbReference type="EMBL" id="AZA08578.1"/>
    </source>
</evidence>
<evidence type="ECO:0000256" key="3">
    <source>
        <dbReference type="ARBA" id="ARBA00022692"/>
    </source>
</evidence>
<feature type="domain" description="ABC3 transporter permease C-terminal" evidence="8">
    <location>
        <begin position="267"/>
        <end position="386"/>
    </location>
</feature>
<feature type="transmembrane region" description="Helical" evidence="7">
    <location>
        <begin position="263"/>
        <end position="289"/>
    </location>
</feature>
<sequence length="853" mass="89513">MSSQSAMWRVGWRSVMAHKVRFGLTVIAVVLGTAFVAGSLMFTSALSATFDQALNKAFYNIDAVVKGNQQPISREDLDRTRALPEVSTVFVHDTTSVVIAKAGEDSPLPTGGMQTSVGVWYEAAPNSDEAVVDTVTLQSGAAPEGENQVAIPASQQAMLGLDVGDELIAVSANGQFTYTISGTYSDEGVGEPGIKLLMAEPAYLDRYDAGGISTLLVRSDALSDVATVDLLKQNFPGLDVRTGTQFADDVTGSFKESMAFVTYFLVAFGLIALVVGTFIIANTFSMLVAQRTKEFALLRALGISRGQLRRSVTFEAIIVGISGSILGVLGGIGLVAGIRALMSAFGVELSGMGFGVTPRSVIVPLVLGVLVTVISAWAPARRASAVHPVEAMRQGSGANERLHKRTIGGAVLLVVGIAFALAGVVLDQEPTKTRAILVGIGAFALIVGVFFASAAASIPLVGGIGKVVGAPFGSVGRLAQTNARRTPKRTATTAFALTLGVALVTLISMFSATLDNSIRDLSENEIKVDYILMGPGTGELPLPEDAIEKVKEVPGVADVSELSYALATLEEPPAQPMMQGPTGFLSTMDGNPAEVYVMDGIEGDTDLSQPNRMVASEEVAKQRNWQIGQRVPLFNGNGVPIGDVELSGTFATSKVASPITVSQSTFNDKFATTAVVAMFVNGDGSLSKEELRQRLEEAVAGSLYVRVQTPEEFADQQAGMVKNIMNILYGLLGLAVIIAVIGIINTLALNVIERRQEIGMLRAVGMHKRQLRGMITLESVQIALYGALLGVGLGVGIGAAFLKVLASQGLDALTIPVTQILWVLFGAAIVGVIAALWPAQRAASTPPLEAMVD</sequence>
<feature type="transmembrane region" description="Helical" evidence="7">
    <location>
        <begin position="782"/>
        <end position="805"/>
    </location>
</feature>
<evidence type="ECO:0000259" key="8">
    <source>
        <dbReference type="Pfam" id="PF02687"/>
    </source>
</evidence>
<dbReference type="Pfam" id="PF02687">
    <property type="entry name" value="FtsX"/>
    <property type="match status" value="2"/>
</dbReference>
<dbReference type="PANTHER" id="PTHR30572">
    <property type="entry name" value="MEMBRANE COMPONENT OF TRANSPORTER-RELATED"/>
    <property type="match status" value="1"/>
</dbReference>
<feature type="transmembrane region" description="Helical" evidence="7">
    <location>
        <begin position="494"/>
        <end position="514"/>
    </location>
</feature>
<feature type="transmembrane region" description="Helical" evidence="7">
    <location>
        <begin position="407"/>
        <end position="426"/>
    </location>
</feature>
<keyword evidence="11" id="KW-1185">Reference proteome</keyword>
<feature type="transmembrane region" description="Helical" evidence="7">
    <location>
        <begin position="314"/>
        <end position="341"/>
    </location>
</feature>
<protein>
    <submittedName>
        <fullName evidence="10">ABC transporter permease YtrF</fullName>
    </submittedName>
</protein>
<feature type="domain" description="ABC3 transporter permease C-terminal" evidence="8">
    <location>
        <begin position="731"/>
        <end position="847"/>
    </location>
</feature>
<dbReference type="RefSeq" id="WP_245990479.1">
    <property type="nucleotide sequence ID" value="NZ_CP033898.1"/>
</dbReference>
<keyword evidence="5 7" id="KW-0472">Membrane</keyword>
<feature type="domain" description="MacB-like periplasmic core" evidence="9">
    <location>
        <begin position="490"/>
        <end position="696"/>
    </location>
</feature>
<evidence type="ECO:0000259" key="9">
    <source>
        <dbReference type="Pfam" id="PF12704"/>
    </source>
</evidence>
<keyword evidence="4 7" id="KW-1133">Transmembrane helix</keyword>
<dbReference type="InterPro" id="IPR050250">
    <property type="entry name" value="Macrolide_Exporter_MacB"/>
</dbReference>
<dbReference type="GO" id="GO:0022857">
    <property type="term" value="F:transmembrane transporter activity"/>
    <property type="evidence" value="ECO:0007669"/>
    <property type="project" value="TreeGrafter"/>
</dbReference>
<evidence type="ECO:0000256" key="4">
    <source>
        <dbReference type="ARBA" id="ARBA00022989"/>
    </source>
</evidence>
<dbReference type="AlphaFoldDB" id="A0A3G6IVB0"/>
<feature type="transmembrane region" description="Helical" evidence="7">
    <location>
        <begin position="361"/>
        <end position="380"/>
    </location>
</feature>
<feature type="transmembrane region" description="Helical" evidence="7">
    <location>
        <begin position="438"/>
        <end position="461"/>
    </location>
</feature>
<comment type="similarity">
    <text evidence="6">Belongs to the ABC-4 integral membrane protein family.</text>
</comment>
<gene>
    <name evidence="10" type="primary">ytrF</name>
    <name evidence="10" type="ORF">CPPEL_02200</name>
</gene>
<dbReference type="InterPro" id="IPR025857">
    <property type="entry name" value="MacB_PCD"/>
</dbReference>
<evidence type="ECO:0000256" key="6">
    <source>
        <dbReference type="ARBA" id="ARBA00038076"/>
    </source>
</evidence>
<accession>A0A3G6IVB0</accession>
<organism evidence="10 11">
    <name type="scientific">Corynebacterium pseudopelargi</name>
    <dbReference type="NCBI Taxonomy" id="2080757"/>
    <lineage>
        <taxon>Bacteria</taxon>
        <taxon>Bacillati</taxon>
        <taxon>Actinomycetota</taxon>
        <taxon>Actinomycetes</taxon>
        <taxon>Mycobacteriales</taxon>
        <taxon>Corynebacteriaceae</taxon>
        <taxon>Corynebacterium</taxon>
    </lineage>
</organism>
<dbReference type="PANTHER" id="PTHR30572:SF4">
    <property type="entry name" value="ABC TRANSPORTER PERMEASE YTRF"/>
    <property type="match status" value="1"/>
</dbReference>